<dbReference type="AlphaFoldDB" id="A0A1Q9JEW8"/>
<dbReference type="RefSeq" id="WP_075711758.1">
    <property type="nucleotide sequence ID" value="NZ_MJIE01000001.1"/>
</dbReference>
<dbReference type="Proteomes" id="UP000187404">
    <property type="component" value="Unassembled WGS sequence"/>
</dbReference>
<dbReference type="InterPro" id="IPR006287">
    <property type="entry name" value="DJ-1"/>
</dbReference>
<name>A0A1Q9JEW8_9FIRM</name>
<dbReference type="NCBIfam" id="TIGR01383">
    <property type="entry name" value="not_thiJ"/>
    <property type="match status" value="1"/>
</dbReference>
<dbReference type="OrthoDB" id="9800516at2"/>
<dbReference type="PANTHER" id="PTHR48094">
    <property type="entry name" value="PROTEIN/NUCLEIC ACID DEGLYCASE DJ-1-RELATED"/>
    <property type="match status" value="1"/>
</dbReference>
<dbReference type="PANTHER" id="PTHR48094:SF12">
    <property type="entry name" value="PARKINSON DISEASE PROTEIN 7 HOMOLOG"/>
    <property type="match status" value="1"/>
</dbReference>
<protein>
    <submittedName>
        <fullName evidence="2">Thiamine biosynthesis protein ThiJ</fullName>
    </submittedName>
</protein>
<proteinExistence type="predicted"/>
<dbReference type="SUPFAM" id="SSF52317">
    <property type="entry name" value="Class I glutamine amidotransferase-like"/>
    <property type="match status" value="1"/>
</dbReference>
<organism evidence="2 3">
    <name type="scientific">Hornefia porci</name>
    <dbReference type="NCBI Taxonomy" id="2652292"/>
    <lineage>
        <taxon>Bacteria</taxon>
        <taxon>Bacillati</taxon>
        <taxon>Bacillota</taxon>
        <taxon>Clostridia</taxon>
        <taxon>Peptostreptococcales</taxon>
        <taxon>Anaerovoracaceae</taxon>
        <taxon>Hornefia</taxon>
    </lineage>
</organism>
<keyword evidence="3" id="KW-1185">Reference proteome</keyword>
<dbReference type="GO" id="GO:0005737">
    <property type="term" value="C:cytoplasm"/>
    <property type="evidence" value="ECO:0007669"/>
    <property type="project" value="TreeGrafter"/>
</dbReference>
<reference evidence="2 3" key="1">
    <citation type="journal article" date="2016" name="Appl. Environ. Microbiol.">
        <title>Function and Phylogeny of Bacterial Butyryl Coenzyme A:Acetate Transferases and Their Diversity in the Proximal Colon of Swine.</title>
        <authorList>
            <person name="Trachsel J."/>
            <person name="Bayles D.O."/>
            <person name="Looft T."/>
            <person name="Levine U.Y."/>
            <person name="Allen H.K."/>
        </authorList>
    </citation>
    <scope>NUCLEOTIDE SEQUENCE [LARGE SCALE GENOMIC DNA]</scope>
    <source>
        <strain evidence="2 3">68-3-10</strain>
    </source>
</reference>
<dbReference type="Pfam" id="PF01965">
    <property type="entry name" value="DJ-1_PfpI"/>
    <property type="match status" value="1"/>
</dbReference>
<dbReference type="STRING" id="1261640.BHK98_00695"/>
<feature type="domain" description="DJ-1/PfpI" evidence="1">
    <location>
        <begin position="2"/>
        <end position="161"/>
    </location>
</feature>
<comment type="caution">
    <text evidence="2">The sequence shown here is derived from an EMBL/GenBank/DDBJ whole genome shotgun (WGS) entry which is preliminary data.</text>
</comment>
<dbReference type="InterPro" id="IPR029062">
    <property type="entry name" value="Class_I_gatase-like"/>
</dbReference>
<dbReference type="CDD" id="cd03135">
    <property type="entry name" value="GATase1_DJ-1"/>
    <property type="match status" value="1"/>
</dbReference>
<evidence type="ECO:0000313" key="2">
    <source>
        <dbReference type="EMBL" id="OLR54738.1"/>
    </source>
</evidence>
<sequence>MVYLMLAEGFEEVEAVTVADLLRRAEIDVRTVSVSGNKEVAGAHGISVLADLELSEAELSTAEMVVLPGGMPGTVNLAACRPLTDALLERAGNRRPVAAICAAPMVLGQLGILKGKRATIYRGMEAELRGAEPVNEKVVTDDFVITSQGPGTAMDFGLALIAFLKNRTVAEEVREGLLYR</sequence>
<dbReference type="InterPro" id="IPR002818">
    <property type="entry name" value="DJ-1/PfpI"/>
</dbReference>
<evidence type="ECO:0000313" key="3">
    <source>
        <dbReference type="Proteomes" id="UP000187404"/>
    </source>
</evidence>
<evidence type="ECO:0000259" key="1">
    <source>
        <dbReference type="Pfam" id="PF01965"/>
    </source>
</evidence>
<gene>
    <name evidence="2" type="ORF">BHK98_00695</name>
</gene>
<accession>A0A1Q9JEW8</accession>
<dbReference type="Gene3D" id="3.40.50.880">
    <property type="match status" value="1"/>
</dbReference>
<dbReference type="EMBL" id="MJIE01000001">
    <property type="protein sequence ID" value="OLR54738.1"/>
    <property type="molecule type" value="Genomic_DNA"/>
</dbReference>
<dbReference type="InterPro" id="IPR050325">
    <property type="entry name" value="Prot/Nucl_acid_deglycase"/>
</dbReference>